<dbReference type="PROSITE" id="PS00455">
    <property type="entry name" value="AMP_BINDING"/>
    <property type="match status" value="1"/>
</dbReference>
<keyword evidence="4" id="KW-0576">Peroxisome</keyword>
<dbReference type="PANTHER" id="PTHR24096">
    <property type="entry name" value="LONG-CHAIN-FATTY-ACID--COA LIGASE"/>
    <property type="match status" value="1"/>
</dbReference>
<sequence length="528" mass="57800">RILLKLMKMSHVKGPDLESSRPRFRSGTSVLQLLVEYLHNNGDATALVEGQTGKTASFADILQQSTTAAAGLQSAGVTAGDYVVLCCDKSILAYSLLLGVMFTGATAVLNPTPHADIIDELTQGHNVKAVFCSNVYMDSVKKSVSRISPPPLLASVDTEDPVLKPILTSHGKFSLYRVNDIYKHTAAILFSSGTTGVPKGIEITDVAVQLSGINFDYPFKSFLVASPFFWYSAIFTFVSACYNKYPIIMNNIPEVKENLRLTAKYQIEGWFISTGSMSRYTNEPDLNQFDLSSVARVFVAGENTISSVAEDFLAKVMKGRLKLEGLYGITEGGPITTLDYNDAGAKLGACGRPNPGVEIKVIDDAGNIVPVGEMGEVWIKTPAATTGYWGRPDLNKRLFDHQGFFNSGDVGFVDDEGYIYLRGRAGDLINYRGKKFSAAELEDILQTHPAVQEAAVVSKPHPSDTHHPIAFVVRKLGADVTEEDILAFFNDKVEDYKRLRGGVRFLDVLPRTIIGKVVRKTLRDYSLQ</sequence>
<evidence type="ECO:0000256" key="3">
    <source>
        <dbReference type="ARBA" id="ARBA00022598"/>
    </source>
</evidence>
<evidence type="ECO:0000313" key="7">
    <source>
        <dbReference type="EMBL" id="JAS37880.1"/>
    </source>
</evidence>
<dbReference type="PANTHER" id="PTHR24096:SF149">
    <property type="entry name" value="AMP-BINDING DOMAIN-CONTAINING PROTEIN-RELATED"/>
    <property type="match status" value="1"/>
</dbReference>
<dbReference type="EMBL" id="GECZ01031889">
    <property type="protein sequence ID" value="JAS37880.1"/>
    <property type="molecule type" value="Transcribed_RNA"/>
</dbReference>
<dbReference type="Pfam" id="PF13193">
    <property type="entry name" value="AMP-binding_C"/>
    <property type="match status" value="1"/>
</dbReference>
<dbReference type="Gene3D" id="3.40.50.12780">
    <property type="entry name" value="N-terminal domain of ligase-like"/>
    <property type="match status" value="1"/>
</dbReference>
<dbReference type="GO" id="GO:0005777">
    <property type="term" value="C:peroxisome"/>
    <property type="evidence" value="ECO:0007669"/>
    <property type="project" value="UniProtKB-SubCell"/>
</dbReference>
<dbReference type="InterPro" id="IPR045851">
    <property type="entry name" value="AMP-bd_C_sf"/>
</dbReference>
<name>A0A1B6EIX1_9HEMI</name>
<proteinExistence type="inferred from homology"/>
<reference evidence="7" key="1">
    <citation type="submission" date="2015-11" db="EMBL/GenBank/DDBJ databases">
        <title>De novo transcriptome assembly of four potential Pierce s Disease insect vectors from Arizona vineyards.</title>
        <authorList>
            <person name="Tassone E.E."/>
        </authorList>
    </citation>
    <scope>NUCLEOTIDE SEQUENCE</scope>
</reference>
<comment type="similarity">
    <text evidence="2">Belongs to the ATP-dependent AMP-binding enzyme family.</text>
</comment>
<dbReference type="InterPro" id="IPR025110">
    <property type="entry name" value="AMP-bd_C"/>
</dbReference>
<organism evidence="7">
    <name type="scientific">Cuerna arida</name>
    <dbReference type="NCBI Taxonomy" id="1464854"/>
    <lineage>
        <taxon>Eukaryota</taxon>
        <taxon>Metazoa</taxon>
        <taxon>Ecdysozoa</taxon>
        <taxon>Arthropoda</taxon>
        <taxon>Hexapoda</taxon>
        <taxon>Insecta</taxon>
        <taxon>Pterygota</taxon>
        <taxon>Neoptera</taxon>
        <taxon>Paraneoptera</taxon>
        <taxon>Hemiptera</taxon>
        <taxon>Auchenorrhyncha</taxon>
        <taxon>Membracoidea</taxon>
        <taxon>Cicadellidae</taxon>
        <taxon>Cicadellinae</taxon>
        <taxon>Proconiini</taxon>
        <taxon>Cuerna</taxon>
    </lineage>
</organism>
<evidence type="ECO:0000256" key="2">
    <source>
        <dbReference type="ARBA" id="ARBA00006432"/>
    </source>
</evidence>
<dbReference type="InterPro" id="IPR042099">
    <property type="entry name" value="ANL_N_sf"/>
</dbReference>
<gene>
    <name evidence="7" type="ORF">g.32752</name>
</gene>
<evidence type="ECO:0008006" key="8">
    <source>
        <dbReference type="Google" id="ProtNLM"/>
    </source>
</evidence>
<feature type="non-terminal residue" evidence="7">
    <location>
        <position position="1"/>
    </location>
</feature>
<evidence type="ECO:0000259" key="5">
    <source>
        <dbReference type="Pfam" id="PF00501"/>
    </source>
</evidence>
<dbReference type="GO" id="GO:0016405">
    <property type="term" value="F:CoA-ligase activity"/>
    <property type="evidence" value="ECO:0007669"/>
    <property type="project" value="TreeGrafter"/>
</dbReference>
<dbReference type="InterPro" id="IPR020845">
    <property type="entry name" value="AMP-binding_CS"/>
</dbReference>
<evidence type="ECO:0000259" key="6">
    <source>
        <dbReference type="Pfam" id="PF13193"/>
    </source>
</evidence>
<dbReference type="Gene3D" id="3.30.300.30">
    <property type="match status" value="1"/>
</dbReference>
<dbReference type="InterPro" id="IPR000873">
    <property type="entry name" value="AMP-dep_synth/lig_dom"/>
</dbReference>
<evidence type="ECO:0000256" key="4">
    <source>
        <dbReference type="ARBA" id="ARBA00023140"/>
    </source>
</evidence>
<protein>
    <recommendedName>
        <fullName evidence="8">AMP-dependent synthetase/ligase domain-containing protein</fullName>
    </recommendedName>
</protein>
<dbReference type="SUPFAM" id="SSF56801">
    <property type="entry name" value="Acetyl-CoA synthetase-like"/>
    <property type="match status" value="1"/>
</dbReference>
<feature type="domain" description="AMP-binding enzyme C-terminal" evidence="6">
    <location>
        <begin position="440"/>
        <end position="516"/>
    </location>
</feature>
<accession>A0A1B6EIX1</accession>
<keyword evidence="3" id="KW-0436">Ligase</keyword>
<dbReference type="Pfam" id="PF00501">
    <property type="entry name" value="AMP-binding"/>
    <property type="match status" value="1"/>
</dbReference>
<comment type="subcellular location">
    <subcellularLocation>
        <location evidence="1">Peroxisome</location>
    </subcellularLocation>
</comment>
<evidence type="ECO:0000256" key="1">
    <source>
        <dbReference type="ARBA" id="ARBA00004275"/>
    </source>
</evidence>
<dbReference type="AlphaFoldDB" id="A0A1B6EIX1"/>
<feature type="domain" description="AMP-dependent synthetase/ligase" evidence="5">
    <location>
        <begin position="39"/>
        <end position="389"/>
    </location>
</feature>